<dbReference type="InterPro" id="IPR012767">
    <property type="entry name" value="Trehalose_TreY"/>
</dbReference>
<dbReference type="Gene3D" id="3.20.20.80">
    <property type="entry name" value="Glycosidases"/>
    <property type="match status" value="3"/>
</dbReference>
<comment type="caution">
    <text evidence="2">The sequence shown here is derived from an EMBL/GenBank/DDBJ whole genome shotgun (WGS) entry which is preliminary data.</text>
</comment>
<dbReference type="NCBIfam" id="TIGR02401">
    <property type="entry name" value="trehalose_TreY"/>
    <property type="match status" value="1"/>
</dbReference>
<dbReference type="OrthoDB" id="9761577at2"/>
<accession>A0A1Q8EQL7</accession>
<proteinExistence type="predicted"/>
<dbReference type="Proteomes" id="UP000185578">
    <property type="component" value="Unassembled WGS sequence"/>
</dbReference>
<dbReference type="InterPro" id="IPR017853">
    <property type="entry name" value="GH"/>
</dbReference>
<evidence type="ECO:0000259" key="1">
    <source>
        <dbReference type="SMART" id="SM00642"/>
    </source>
</evidence>
<dbReference type="CDD" id="cd11336">
    <property type="entry name" value="AmyAc_MTSase"/>
    <property type="match status" value="1"/>
</dbReference>
<dbReference type="PANTHER" id="PTHR10357:SF216">
    <property type="entry name" value="MALTOOLIGOSYL TREHALOSE SYNTHASE-RELATED"/>
    <property type="match status" value="1"/>
</dbReference>
<dbReference type="AlphaFoldDB" id="A0A1Q8EQL7"/>
<dbReference type="Pfam" id="PF00128">
    <property type="entry name" value="Alpha-amylase"/>
    <property type="match status" value="1"/>
</dbReference>
<dbReference type="GO" id="GO:0005992">
    <property type="term" value="P:trehalose biosynthetic process"/>
    <property type="evidence" value="ECO:0007669"/>
    <property type="project" value="TreeGrafter"/>
</dbReference>
<dbReference type="Gene3D" id="1.10.10.470">
    <property type="entry name" value="Maltooligosyl trehalose synthase, domain 4"/>
    <property type="match status" value="1"/>
</dbReference>
<organism evidence="2 3">
    <name type="scientific">Pseudomonas chlororaphis</name>
    <dbReference type="NCBI Taxonomy" id="587753"/>
    <lineage>
        <taxon>Bacteria</taxon>
        <taxon>Pseudomonadati</taxon>
        <taxon>Pseudomonadota</taxon>
        <taxon>Gammaproteobacteria</taxon>
        <taxon>Pseudomonadales</taxon>
        <taxon>Pseudomonadaceae</taxon>
        <taxon>Pseudomonas</taxon>
    </lineage>
</organism>
<gene>
    <name evidence="2" type="ORF">BTN82_13605</name>
</gene>
<protein>
    <submittedName>
        <fullName evidence="2">Malto-oligosyltrehalose synthase</fullName>
    </submittedName>
</protein>
<sequence length="932" mass="103890">MNALLPPTGPPPVRATLRLQFHRGFSLDDAVPLVPYFARLGISHLYASPLLCARAGSLHGYDVVDPTRINPELGGEPALERLVRRLRRHGMGLLLDIVSNHMAVGGADNPWWQDLLRWGRLSPYGEFFDIQWHSPDPLLEGQLLLPFLASDYGAALQQGELALCFDAERGGFHVEHDQHRFPICPSDYGELLRLQGKRAAAPAERLKPLAEAFGSLRYQPDAHTRAEPLQRQLREAARQPGIGAAIEHHLRRYDARQPEGFARLHALLEQQSYRLASWRTAADDINWRRFFDVNELGGLRVERPAVFEATHGKIFQLIADGLVDGLRIDHIDGLADPRGYCRKLRRRVDALRPGQHLPIYVEKILGPGERLRRDWGVDGSTGYEFMNQLSLLQHDPRGAAPLAELWSRHSERPAAFIEEARLARQQLLNGSLASDFESVAQALLQVARNDVMSRDLTLGAIRRALQELIVHFPVYRTYIGACGRSAADEAVFQQALQGARATLGEADWPVLDCLQQWLGGRGWRHLPPGRPRKVLKHAGVRFQQLTSPTAAKAVEDTAFYRSAVLLSRNDVGFAAEQFSAPVADFHAACRERLEQFPDNLLASATHDHKRGEDARARLAVLSERGPWYVEQVEHWRGLAQALRDEPLAPSGGDELILYQALLGSWPLTLRADDAEGLREYAQRLWQWQQKALREAKLHSSWAAPNEVYESAVRGFIQRLLLGAEGRPLRNAIAAAVQAIAPAGALNSLAQSLLRMTVPGVPDLYQGNEFWDFSLVDPDNRRPVDFAARQQALQPGDEPHELLANWRDGRIKQALVAAALARRGECPELFRRGTYQALAVRGQHAGSVLALLREHQGQRAVVIVPRLAAGLLGNGARPWVDAPDWGDTRVHLPFAAPGQHLKGFFSSATVTQHKDLTISSALRDFPVNLFIQT</sequence>
<dbReference type="InterPro" id="IPR013797">
    <property type="entry name" value="Maltooligo_trehalose_synth_4"/>
</dbReference>
<name>A0A1Q8EQL7_9PSED</name>
<evidence type="ECO:0000313" key="3">
    <source>
        <dbReference type="Proteomes" id="UP000185578"/>
    </source>
</evidence>
<dbReference type="RefSeq" id="WP_075119630.1">
    <property type="nucleotide sequence ID" value="NZ_MSCT01000010.1"/>
</dbReference>
<dbReference type="PANTHER" id="PTHR10357">
    <property type="entry name" value="ALPHA-AMYLASE FAMILY MEMBER"/>
    <property type="match status" value="1"/>
</dbReference>
<evidence type="ECO:0000313" key="2">
    <source>
        <dbReference type="EMBL" id="OLF54085.1"/>
    </source>
</evidence>
<dbReference type="NCBIfam" id="NF011086">
    <property type="entry name" value="PRK14511.1-3"/>
    <property type="match status" value="1"/>
</dbReference>
<dbReference type="EMBL" id="MSCT01000010">
    <property type="protein sequence ID" value="OLF54085.1"/>
    <property type="molecule type" value="Genomic_DNA"/>
</dbReference>
<dbReference type="SUPFAM" id="SSF51445">
    <property type="entry name" value="(Trans)glycosidases"/>
    <property type="match status" value="1"/>
</dbReference>
<feature type="domain" description="Glycosyl hydrolase family 13 catalytic" evidence="1">
    <location>
        <begin position="21"/>
        <end position="500"/>
    </location>
</feature>
<dbReference type="GO" id="GO:0030980">
    <property type="term" value="P:alpha-glucan catabolic process"/>
    <property type="evidence" value="ECO:0007669"/>
    <property type="project" value="TreeGrafter"/>
</dbReference>
<dbReference type="GO" id="GO:0047470">
    <property type="term" value="F:(1,4)-alpha-D-glucan 1-alpha-D-glucosylmutase activity"/>
    <property type="evidence" value="ECO:0007669"/>
    <property type="project" value="TreeGrafter"/>
</dbReference>
<dbReference type="SMART" id="SM00642">
    <property type="entry name" value="Aamy"/>
    <property type="match status" value="1"/>
</dbReference>
<reference evidence="2 3" key="1">
    <citation type="submission" date="2016-12" db="EMBL/GenBank/DDBJ databases">
        <authorList>
            <person name="Song W.-J."/>
            <person name="Kurnit D.M."/>
        </authorList>
    </citation>
    <scope>NUCLEOTIDE SEQUENCE [LARGE SCALE GENOMIC DNA]</scope>
    <source>
        <strain evidence="2 3">PCL1601</strain>
    </source>
</reference>
<dbReference type="InterPro" id="IPR006047">
    <property type="entry name" value="GH13_cat_dom"/>
</dbReference>